<dbReference type="EMBL" id="JAFBFI010000009">
    <property type="protein sequence ID" value="MBM7692896.1"/>
    <property type="molecule type" value="Genomic_DNA"/>
</dbReference>
<keyword evidence="2" id="KW-1185">Reference proteome</keyword>
<evidence type="ECO:0000313" key="1">
    <source>
        <dbReference type="EMBL" id="MBM7692896.1"/>
    </source>
</evidence>
<reference evidence="1 2" key="1">
    <citation type="submission" date="2021-01" db="EMBL/GenBank/DDBJ databases">
        <title>Genomic Encyclopedia of Type Strains, Phase IV (KMG-IV): sequencing the most valuable type-strain genomes for metagenomic binning, comparative biology and taxonomic classification.</title>
        <authorList>
            <person name="Goeker M."/>
        </authorList>
    </citation>
    <scope>NUCLEOTIDE SEQUENCE [LARGE SCALE GENOMIC DNA]</scope>
    <source>
        <strain evidence="1 2">DSM 105482</strain>
    </source>
</reference>
<accession>A0ABS2QI96</accession>
<dbReference type="Proteomes" id="UP000823486">
    <property type="component" value="Unassembled WGS sequence"/>
</dbReference>
<evidence type="ECO:0000313" key="2">
    <source>
        <dbReference type="Proteomes" id="UP000823486"/>
    </source>
</evidence>
<dbReference type="InterPro" id="IPR021338">
    <property type="entry name" value="DUF2953"/>
</dbReference>
<protein>
    <recommendedName>
        <fullName evidence="3">DUF2953 domain-containing protein</fullName>
    </recommendedName>
</protein>
<comment type="caution">
    <text evidence="1">The sequence shown here is derived from an EMBL/GenBank/DDBJ whole genome shotgun (WGS) entry which is preliminary data.</text>
</comment>
<dbReference type="Pfam" id="PF11167">
    <property type="entry name" value="DUF2953"/>
    <property type="match status" value="1"/>
</dbReference>
<name>A0ABS2QI96_9BACI</name>
<proteinExistence type="predicted"/>
<organism evidence="1 2">
    <name type="scientific">Peribacillus deserti</name>
    <dbReference type="NCBI Taxonomy" id="673318"/>
    <lineage>
        <taxon>Bacteria</taxon>
        <taxon>Bacillati</taxon>
        <taxon>Bacillota</taxon>
        <taxon>Bacilli</taxon>
        <taxon>Bacillales</taxon>
        <taxon>Bacillaceae</taxon>
        <taxon>Peribacillus</taxon>
    </lineage>
</organism>
<evidence type="ECO:0008006" key="3">
    <source>
        <dbReference type="Google" id="ProtNLM"/>
    </source>
</evidence>
<dbReference type="RefSeq" id="WP_204543226.1">
    <property type="nucleotide sequence ID" value="NZ_JAFBFI010000009.1"/>
</dbReference>
<sequence>MIFLLVCIILLGIIIVFLFTKVRIHITYNQYQAPGQIHLTFRAWFGLLRYTKKVSFSGSKETKEDNLEKKKMRPAKEKRQSFIDAMRGGFSRKSGMIHALKKFLIKINIQELNWHSQIGTGNAAETAVLTGAAYGIKSTIIGVISQYLTFSKIPSYSVNSIYQGVTSKTRMNCIIEFRIGNAILTGLLLVKHWMLGRRKPAEKASSRAKDQSI</sequence>
<gene>
    <name evidence="1" type="ORF">JOC77_002327</name>
</gene>